<dbReference type="InterPro" id="IPR016024">
    <property type="entry name" value="ARM-type_fold"/>
</dbReference>
<organism evidence="5 6">
    <name type="scientific">Halocaridina rubra</name>
    <name type="common">Hawaiian red shrimp</name>
    <dbReference type="NCBI Taxonomy" id="373956"/>
    <lineage>
        <taxon>Eukaryota</taxon>
        <taxon>Metazoa</taxon>
        <taxon>Ecdysozoa</taxon>
        <taxon>Arthropoda</taxon>
        <taxon>Crustacea</taxon>
        <taxon>Multicrustacea</taxon>
        <taxon>Malacostraca</taxon>
        <taxon>Eumalacostraca</taxon>
        <taxon>Eucarida</taxon>
        <taxon>Decapoda</taxon>
        <taxon>Pleocyemata</taxon>
        <taxon>Caridea</taxon>
        <taxon>Atyoidea</taxon>
        <taxon>Atyidae</taxon>
        <taxon>Halocaridina</taxon>
    </lineage>
</organism>
<dbReference type="PANTHER" id="PTHR12687:SF4">
    <property type="entry name" value="NUCLEOLAR COMPLEX PROTEIN 2 HOMOLOG"/>
    <property type="match status" value="1"/>
</dbReference>
<protein>
    <submittedName>
        <fullName evidence="5">Nucleolar complex protein 2</fullName>
    </submittedName>
</protein>
<feature type="compositionally biased region" description="Basic and acidic residues" evidence="4">
    <location>
        <begin position="783"/>
        <end position="794"/>
    </location>
</feature>
<keyword evidence="6" id="KW-1185">Reference proteome</keyword>
<dbReference type="GO" id="GO:0003714">
    <property type="term" value="F:transcription corepressor activity"/>
    <property type="evidence" value="ECO:0007669"/>
    <property type="project" value="TreeGrafter"/>
</dbReference>
<feature type="region of interest" description="Disordered" evidence="4">
    <location>
        <begin position="1"/>
        <end position="201"/>
    </location>
</feature>
<evidence type="ECO:0000256" key="2">
    <source>
        <dbReference type="ARBA" id="ARBA00005907"/>
    </source>
</evidence>
<evidence type="ECO:0000256" key="3">
    <source>
        <dbReference type="ARBA" id="ARBA00023242"/>
    </source>
</evidence>
<evidence type="ECO:0000256" key="4">
    <source>
        <dbReference type="SAM" id="MobiDB-lite"/>
    </source>
</evidence>
<dbReference type="AlphaFoldDB" id="A0AAN8WFH2"/>
<feature type="compositionally biased region" description="Basic residues" evidence="4">
    <location>
        <begin position="15"/>
        <end position="25"/>
    </location>
</feature>
<dbReference type="SUPFAM" id="SSF48371">
    <property type="entry name" value="ARM repeat"/>
    <property type="match status" value="1"/>
</dbReference>
<feature type="region of interest" description="Disordered" evidence="4">
    <location>
        <begin position="704"/>
        <end position="834"/>
    </location>
</feature>
<accession>A0AAN8WFH2</accession>
<feature type="compositionally biased region" description="Acidic residues" evidence="4">
    <location>
        <begin position="191"/>
        <end position="201"/>
    </location>
</feature>
<feature type="compositionally biased region" description="Acidic residues" evidence="4">
    <location>
        <begin position="146"/>
        <end position="161"/>
    </location>
</feature>
<dbReference type="EMBL" id="JAXCGZ010022973">
    <property type="protein sequence ID" value="KAK7019794.1"/>
    <property type="molecule type" value="Genomic_DNA"/>
</dbReference>
<feature type="compositionally biased region" description="Acidic residues" evidence="4">
    <location>
        <begin position="86"/>
        <end position="107"/>
    </location>
</feature>
<comment type="caution">
    <text evidence="5">The sequence shown here is derived from an EMBL/GenBank/DDBJ whole genome shotgun (WGS) entry which is preliminary data.</text>
</comment>
<sequence>MKVKSNAQKSMKVKEKFRKNKNAKGKKSEISGKKKKKDLANMTVEDMFTMINDDEYDDYDDSSQENLKKGKKKKKTQKGHAQPEKDENELMAMEDLDDDSFDDDEEFASASKMSREEYLEKLKETDPEFYATLMQSSDLMDTKSSDEEEDDDDIESEEEEETKPRITDNKKGPIKSGSDVKSSAETMAKEESDEDFEDIEDGDAGTITASMIAEWEEELQGPNPYSALKEVQQAFVAATQSLAGGKKISNEVDIPTKYKVQGSQSFNAVIRLCLRHMAPALYNLFQLKDDRQLPSKSKKWVKYRSSFRIYLQQLITLTEIMVEPTVAEAVLRRGILPMIPFYVCHNNLGKRLARRLISMWATSDQKVRVLAFLALFRLSQSFKEDFLEWMLKKMYLAYVQNCRFTSAKTWGVIDFMRLSFVELYSMDPARAYKHAFVYIRQMALHLRNAMLVPKKERIQLVYNWQFIHCLHLWCNLLGKTHPSPALQPMIFPVTQVALGTIKLQPTAHYFPLVFHICKMLTELSRSTGTFIPVLPFLFEVLNKAVLKKQSKKSSLRPFDWMCMLKLSKGQLNESAFKDGIVDQVYDIMVNYLSVESNSIGFPDLVVPTVLQLKAFIKKCKFPNYNKKFKQLLDKITENNNFIESKRKGVKFALSDTKAIRNWEISVRQAGTPLDKYYESWRKVRDKEQQHRTVTEVGVNDFDMPSIKKRELQNKTELDSEEDDDSREIKDVDADDDGEEDEDMNDDDEMYDDDDDEDIDDDVDDYDEDSDSNKGPQKKKTKKEKISEDIKESISDFKIPTNGPGDVVKEFEFSDDDNDSGPDQDDYCVSSESND</sequence>
<dbReference type="Proteomes" id="UP001381693">
    <property type="component" value="Unassembled WGS sequence"/>
</dbReference>
<dbReference type="GO" id="GO:0042393">
    <property type="term" value="F:histone binding"/>
    <property type="evidence" value="ECO:0007669"/>
    <property type="project" value="TreeGrafter"/>
</dbReference>
<feature type="compositionally biased region" description="Basic and acidic residues" evidence="4">
    <location>
        <begin position="162"/>
        <end position="171"/>
    </location>
</feature>
<feature type="compositionally biased region" description="Acidic residues" evidence="4">
    <location>
        <begin position="812"/>
        <end position="825"/>
    </location>
</feature>
<evidence type="ECO:0000313" key="5">
    <source>
        <dbReference type="EMBL" id="KAK7019794.1"/>
    </source>
</evidence>
<feature type="compositionally biased region" description="Acidic residues" evidence="4">
    <location>
        <begin position="52"/>
        <end position="63"/>
    </location>
</feature>
<evidence type="ECO:0000256" key="1">
    <source>
        <dbReference type="ARBA" id="ARBA00004123"/>
    </source>
</evidence>
<dbReference type="Pfam" id="PF03715">
    <property type="entry name" value="Noc2"/>
    <property type="match status" value="1"/>
</dbReference>
<dbReference type="InterPro" id="IPR005343">
    <property type="entry name" value="Noc2"/>
</dbReference>
<evidence type="ECO:0000313" key="6">
    <source>
        <dbReference type="Proteomes" id="UP001381693"/>
    </source>
</evidence>
<feature type="compositionally biased region" description="Acidic residues" evidence="4">
    <location>
        <begin position="732"/>
        <end position="769"/>
    </location>
</feature>
<comment type="subcellular location">
    <subcellularLocation>
        <location evidence="1">Nucleus</location>
    </subcellularLocation>
</comment>
<name>A0AAN8WFH2_HALRR</name>
<dbReference type="GO" id="GO:0042273">
    <property type="term" value="P:ribosomal large subunit biogenesis"/>
    <property type="evidence" value="ECO:0007669"/>
    <property type="project" value="TreeGrafter"/>
</dbReference>
<proteinExistence type="inferred from homology"/>
<dbReference type="GO" id="GO:0000122">
    <property type="term" value="P:negative regulation of transcription by RNA polymerase II"/>
    <property type="evidence" value="ECO:0007669"/>
    <property type="project" value="TreeGrafter"/>
</dbReference>
<dbReference type="GO" id="GO:0030691">
    <property type="term" value="C:Noc2p-Noc3p complex"/>
    <property type="evidence" value="ECO:0007669"/>
    <property type="project" value="TreeGrafter"/>
</dbReference>
<dbReference type="GO" id="GO:0005654">
    <property type="term" value="C:nucleoplasm"/>
    <property type="evidence" value="ECO:0007669"/>
    <property type="project" value="TreeGrafter"/>
</dbReference>
<feature type="compositionally biased region" description="Basic and acidic residues" evidence="4">
    <location>
        <begin position="113"/>
        <end position="126"/>
    </location>
</feature>
<dbReference type="GO" id="GO:0030690">
    <property type="term" value="C:Noc1p-Noc2p complex"/>
    <property type="evidence" value="ECO:0007669"/>
    <property type="project" value="TreeGrafter"/>
</dbReference>
<feature type="compositionally biased region" description="Basic and acidic residues" evidence="4">
    <location>
        <begin position="705"/>
        <end position="717"/>
    </location>
</feature>
<gene>
    <name evidence="5" type="primary">NOC2L</name>
    <name evidence="5" type="ORF">SK128_021485</name>
</gene>
<comment type="similarity">
    <text evidence="2">Belongs to the NOC2 family.</text>
</comment>
<dbReference type="GO" id="GO:0005730">
    <property type="term" value="C:nucleolus"/>
    <property type="evidence" value="ECO:0007669"/>
    <property type="project" value="TreeGrafter"/>
</dbReference>
<dbReference type="PANTHER" id="PTHR12687">
    <property type="entry name" value="NUCLEOLAR COMPLEX 2 AND RAD4-RELATED"/>
    <property type="match status" value="1"/>
</dbReference>
<feature type="compositionally biased region" description="Basic residues" evidence="4">
    <location>
        <begin position="69"/>
        <end position="78"/>
    </location>
</feature>
<reference evidence="5 6" key="1">
    <citation type="submission" date="2023-11" db="EMBL/GenBank/DDBJ databases">
        <title>Halocaridina rubra genome assembly.</title>
        <authorList>
            <person name="Smith C."/>
        </authorList>
    </citation>
    <scope>NUCLEOTIDE SEQUENCE [LARGE SCALE GENOMIC DNA]</scope>
    <source>
        <strain evidence="5">EP-1</strain>
        <tissue evidence="5">Whole</tissue>
    </source>
</reference>
<keyword evidence="3" id="KW-0539">Nucleus</keyword>